<dbReference type="Pfam" id="PF04023">
    <property type="entry name" value="FeoA"/>
    <property type="match status" value="1"/>
</dbReference>
<evidence type="ECO:0000313" key="4">
    <source>
        <dbReference type="Proteomes" id="UP000285138"/>
    </source>
</evidence>
<sequence>MRKRDEEIPVTELNRGERGIIVKAGENDLERRKLFALGILPGEIITLEEKYPVILLGSGYTLAALDEGVAKNIYVRRQSFRR</sequence>
<evidence type="ECO:0000259" key="2">
    <source>
        <dbReference type="SMART" id="SM00899"/>
    </source>
</evidence>
<dbReference type="AlphaFoldDB" id="A0A424YAL0"/>
<evidence type="ECO:0000313" key="3">
    <source>
        <dbReference type="EMBL" id="RQD73736.1"/>
    </source>
</evidence>
<dbReference type="SUPFAM" id="SSF50037">
    <property type="entry name" value="C-terminal domain of transcriptional repressors"/>
    <property type="match status" value="1"/>
</dbReference>
<accession>A0A424YAL0</accession>
<keyword evidence="1" id="KW-0408">Iron</keyword>
<dbReference type="Proteomes" id="UP000285138">
    <property type="component" value="Unassembled WGS sequence"/>
</dbReference>
<dbReference type="Gene3D" id="2.30.30.90">
    <property type="match status" value="1"/>
</dbReference>
<dbReference type="SMART" id="SM00899">
    <property type="entry name" value="FeoA"/>
    <property type="match status" value="1"/>
</dbReference>
<proteinExistence type="predicted"/>
<evidence type="ECO:0000256" key="1">
    <source>
        <dbReference type="ARBA" id="ARBA00023004"/>
    </source>
</evidence>
<dbReference type="EMBL" id="QZAA01000239">
    <property type="protein sequence ID" value="RQD73736.1"/>
    <property type="molecule type" value="Genomic_DNA"/>
</dbReference>
<dbReference type="InterPro" id="IPR008988">
    <property type="entry name" value="Transcriptional_repressor_C"/>
</dbReference>
<organism evidence="3 4">
    <name type="scientific">Candidatus Syntrophonatronum acetioxidans</name>
    <dbReference type="NCBI Taxonomy" id="1795816"/>
    <lineage>
        <taxon>Bacteria</taxon>
        <taxon>Bacillati</taxon>
        <taxon>Bacillota</taxon>
        <taxon>Clostridia</taxon>
        <taxon>Eubacteriales</taxon>
        <taxon>Syntrophomonadaceae</taxon>
        <taxon>Candidatus Syntrophonatronum</taxon>
    </lineage>
</organism>
<dbReference type="InterPro" id="IPR038157">
    <property type="entry name" value="FeoA_core_dom"/>
</dbReference>
<comment type="caution">
    <text evidence="3">The sequence shown here is derived from an EMBL/GenBank/DDBJ whole genome shotgun (WGS) entry which is preliminary data.</text>
</comment>
<feature type="domain" description="Ferrous iron transporter FeoA-like" evidence="2">
    <location>
        <begin position="8"/>
        <end position="77"/>
    </location>
</feature>
<gene>
    <name evidence="3" type="ORF">D5R97_08970</name>
</gene>
<name>A0A424YAL0_9FIRM</name>
<dbReference type="InterPro" id="IPR007167">
    <property type="entry name" value="Fe-transptr_FeoA-like"/>
</dbReference>
<dbReference type="GO" id="GO:0046914">
    <property type="term" value="F:transition metal ion binding"/>
    <property type="evidence" value="ECO:0007669"/>
    <property type="project" value="InterPro"/>
</dbReference>
<reference evidence="3 4" key="1">
    <citation type="submission" date="2018-08" db="EMBL/GenBank/DDBJ databases">
        <title>The metabolism and importance of syntrophic acetate oxidation coupled to methane or sulfide production in haloalkaline environments.</title>
        <authorList>
            <person name="Timmers P.H.A."/>
            <person name="Vavourakis C.D."/>
            <person name="Sorokin D.Y."/>
            <person name="Sinninghe Damste J.S."/>
            <person name="Muyzer G."/>
            <person name="Stams A.J.M."/>
            <person name="Plugge C.M."/>
        </authorList>
    </citation>
    <scope>NUCLEOTIDE SEQUENCE [LARGE SCALE GENOMIC DNA]</scope>
    <source>
        <strain evidence="3">MSAO_Bac1</strain>
    </source>
</reference>
<protein>
    <submittedName>
        <fullName evidence="3">Ferrous iron transport protein A</fullName>
    </submittedName>
</protein>